<comment type="caution">
    <text evidence="1">The sequence shown here is derived from an EMBL/GenBank/DDBJ whole genome shotgun (WGS) entry which is preliminary data.</text>
</comment>
<reference evidence="1 2" key="1">
    <citation type="journal article" date="2019" name="Sci. Rep.">
        <title>A high-quality genome of Eragrostis curvula grass provides insights into Poaceae evolution and supports new strategies to enhance forage quality.</title>
        <authorList>
            <person name="Carballo J."/>
            <person name="Santos B.A.C.M."/>
            <person name="Zappacosta D."/>
            <person name="Garbus I."/>
            <person name="Selva J.P."/>
            <person name="Gallo C.A."/>
            <person name="Diaz A."/>
            <person name="Albertini E."/>
            <person name="Caccamo M."/>
            <person name="Echenique V."/>
        </authorList>
    </citation>
    <scope>NUCLEOTIDE SEQUENCE [LARGE SCALE GENOMIC DNA]</scope>
    <source>
        <strain evidence="2">cv. Victoria</strain>
        <tissue evidence="1">Leaf</tissue>
    </source>
</reference>
<keyword evidence="2" id="KW-1185">Reference proteome</keyword>
<dbReference type="Gene3D" id="2.120.10.30">
    <property type="entry name" value="TolB, C-terminal domain"/>
    <property type="match status" value="1"/>
</dbReference>
<dbReference type="AlphaFoldDB" id="A0A5J9URW8"/>
<dbReference type="Gramene" id="TVU26503">
    <property type="protein sequence ID" value="TVU26503"/>
    <property type="gene ID" value="EJB05_29053"/>
</dbReference>
<dbReference type="Proteomes" id="UP000324897">
    <property type="component" value="Chromosome 2"/>
</dbReference>
<organism evidence="1 2">
    <name type="scientific">Eragrostis curvula</name>
    <name type="common">weeping love grass</name>
    <dbReference type="NCBI Taxonomy" id="38414"/>
    <lineage>
        <taxon>Eukaryota</taxon>
        <taxon>Viridiplantae</taxon>
        <taxon>Streptophyta</taxon>
        <taxon>Embryophyta</taxon>
        <taxon>Tracheophyta</taxon>
        <taxon>Spermatophyta</taxon>
        <taxon>Magnoliopsida</taxon>
        <taxon>Liliopsida</taxon>
        <taxon>Poales</taxon>
        <taxon>Poaceae</taxon>
        <taxon>PACMAD clade</taxon>
        <taxon>Chloridoideae</taxon>
        <taxon>Eragrostideae</taxon>
        <taxon>Eragrostidinae</taxon>
        <taxon>Eragrostis</taxon>
    </lineage>
</organism>
<feature type="non-terminal residue" evidence="1">
    <location>
        <position position="1"/>
    </location>
</feature>
<dbReference type="OrthoDB" id="5307922at2759"/>
<name>A0A5J9URW8_9POAL</name>
<sequence length="103" mass="11832">MVFGPESIEFDRHGRASLADGRVVRWMGEEAGWDTFAVMNPDCVPCFNLLILFSDECISSLRTFRLALRKASAASWITFRLMQSLNYCLELMYGKAIFLLKVW</sequence>
<protein>
    <submittedName>
        <fullName evidence="1">Uncharacterized protein</fullName>
    </submittedName>
</protein>
<gene>
    <name evidence="1" type="ORF">EJB05_29053</name>
</gene>
<accession>A0A5J9URW8</accession>
<evidence type="ECO:0000313" key="2">
    <source>
        <dbReference type="Proteomes" id="UP000324897"/>
    </source>
</evidence>
<dbReference type="EMBL" id="RWGY01000013">
    <property type="protein sequence ID" value="TVU26503.1"/>
    <property type="molecule type" value="Genomic_DNA"/>
</dbReference>
<proteinExistence type="predicted"/>
<dbReference type="InterPro" id="IPR011042">
    <property type="entry name" value="6-blade_b-propeller_TolB-like"/>
</dbReference>
<evidence type="ECO:0000313" key="1">
    <source>
        <dbReference type="EMBL" id="TVU26503.1"/>
    </source>
</evidence>